<gene>
    <name evidence="1" type="ORF">HMPREF8571_0235</name>
</gene>
<organism evidence="1 2">
    <name type="scientific">Streptococcus mitis ATCC 6249</name>
    <dbReference type="NCBI Taxonomy" id="864567"/>
    <lineage>
        <taxon>Bacteria</taxon>
        <taxon>Bacillati</taxon>
        <taxon>Bacillota</taxon>
        <taxon>Bacilli</taxon>
        <taxon>Lactobacillales</taxon>
        <taxon>Streptococcaceae</taxon>
        <taxon>Streptococcus</taxon>
        <taxon>Streptococcus mitis group</taxon>
    </lineage>
</organism>
<sequence length="51" mass="6192">MVFPLAVFLHYIRKMRPLDMGFESKQFCRKMTIICVCIFWTKSYILNMKLV</sequence>
<reference evidence="1 2" key="1">
    <citation type="submission" date="2010-07" db="EMBL/GenBank/DDBJ databases">
        <authorList>
            <person name="Muzny D."/>
            <person name="Qin X."/>
            <person name="Deng J."/>
            <person name="Jiang H."/>
            <person name="Liu Y."/>
            <person name="Qu J."/>
            <person name="Song X.-Z."/>
            <person name="Zhang L."/>
            <person name="Thornton R."/>
            <person name="Coyle M."/>
            <person name="Francisco L."/>
            <person name="Jackson L."/>
            <person name="Javaid M."/>
            <person name="Korchina V."/>
            <person name="Kovar C."/>
            <person name="Mata R."/>
            <person name="Mathew T."/>
            <person name="Ngo R."/>
            <person name="Nguyen L."/>
            <person name="Nguyen N."/>
            <person name="Okwuonu G."/>
            <person name="Ongeri F."/>
            <person name="Pham C."/>
            <person name="Simmons D."/>
            <person name="Wilczek-Boney K."/>
            <person name="Hale W."/>
            <person name="Jakkamsetti A."/>
            <person name="Pham P."/>
            <person name="Ruth R."/>
            <person name="San Lucas F."/>
            <person name="Warren J."/>
            <person name="Zhang J."/>
            <person name="Zhao Z."/>
            <person name="Zhou C."/>
            <person name="Zhu D."/>
            <person name="Lee S."/>
            <person name="Bess C."/>
            <person name="Blankenburg K."/>
            <person name="Forbes L."/>
            <person name="Fu Q."/>
            <person name="Gubbala S."/>
            <person name="Hirani K."/>
            <person name="Jayaseelan J.C."/>
            <person name="Lara F."/>
            <person name="Munidasa M."/>
            <person name="Palculict T."/>
            <person name="Patil S."/>
            <person name="Pu L.-L."/>
            <person name="Saada N."/>
            <person name="Tang L."/>
            <person name="Weissenberger G."/>
            <person name="Zhu Y."/>
            <person name="Hemphill L."/>
            <person name="Shang Y."/>
            <person name="Youmans B."/>
            <person name="Ayvaz T."/>
            <person name="Ross M."/>
            <person name="Santibanez J."/>
            <person name="Aqrawi P."/>
            <person name="Gross S."/>
            <person name="Joshi V."/>
            <person name="Fowler G."/>
            <person name="Nazareth L."/>
            <person name="Reid J."/>
            <person name="Worley K."/>
            <person name="Petrosino J."/>
            <person name="Highlander S."/>
            <person name="Gibbs R."/>
        </authorList>
    </citation>
    <scope>NUCLEOTIDE SEQUENCE [LARGE SCALE GENOMIC DNA]</scope>
    <source>
        <strain evidence="1 2">ATCC 6249</strain>
    </source>
</reference>
<accession>E0PNW8</accession>
<comment type="caution">
    <text evidence="1">The sequence shown here is derived from an EMBL/GenBank/DDBJ whole genome shotgun (WGS) entry which is preliminary data.</text>
</comment>
<evidence type="ECO:0000313" key="1">
    <source>
        <dbReference type="EMBL" id="EFM31953.1"/>
    </source>
</evidence>
<dbReference type="HOGENOM" id="CLU_3104433_0_0_9"/>
<proteinExistence type="predicted"/>
<evidence type="ECO:0000313" key="2">
    <source>
        <dbReference type="Proteomes" id="UP000003823"/>
    </source>
</evidence>
<name>E0PNW8_STRMT</name>
<protein>
    <submittedName>
        <fullName evidence="1">Uncharacterized protein</fullName>
    </submittedName>
</protein>
<dbReference type="AlphaFoldDB" id="E0PNW8"/>
<dbReference type="EMBL" id="AEEN01000010">
    <property type="protein sequence ID" value="EFM31953.1"/>
    <property type="molecule type" value="Genomic_DNA"/>
</dbReference>
<dbReference type="Proteomes" id="UP000003823">
    <property type="component" value="Unassembled WGS sequence"/>
</dbReference>